<dbReference type="Pfam" id="PF20147">
    <property type="entry name" value="Crinkler"/>
    <property type="match status" value="1"/>
</dbReference>
<keyword evidence="3" id="KW-0964">Secreted</keyword>
<feature type="non-terminal residue" evidence="5">
    <location>
        <position position="94"/>
    </location>
</feature>
<accession>G5A3T3</accession>
<dbReference type="Proteomes" id="UP000002640">
    <property type="component" value="Unassembled WGS sequence"/>
</dbReference>
<proteinExistence type="predicted"/>
<dbReference type="GeneID" id="20651209"/>
<name>G5A3T3_PHYSP</name>
<dbReference type="KEGG" id="psoj:PHYSODRAFT_396282"/>
<evidence type="ECO:0000313" key="6">
    <source>
        <dbReference type="Proteomes" id="UP000002640"/>
    </source>
</evidence>
<gene>
    <name evidence="5" type="ORF">PHYSODRAFT_396282</name>
</gene>
<reference evidence="5 6" key="1">
    <citation type="journal article" date="2006" name="Science">
        <title>Phytophthora genome sequences uncover evolutionary origins and mechanisms of pathogenesis.</title>
        <authorList>
            <person name="Tyler B.M."/>
            <person name="Tripathy S."/>
            <person name="Zhang X."/>
            <person name="Dehal P."/>
            <person name="Jiang R.H."/>
            <person name="Aerts A."/>
            <person name="Arredondo F.D."/>
            <person name="Baxter L."/>
            <person name="Bensasson D."/>
            <person name="Beynon J.L."/>
            <person name="Chapman J."/>
            <person name="Damasceno C.M."/>
            <person name="Dorrance A.E."/>
            <person name="Dou D."/>
            <person name="Dickerman A.W."/>
            <person name="Dubchak I.L."/>
            <person name="Garbelotto M."/>
            <person name="Gijzen M."/>
            <person name="Gordon S.G."/>
            <person name="Govers F."/>
            <person name="Grunwald N.J."/>
            <person name="Huang W."/>
            <person name="Ivors K.L."/>
            <person name="Jones R.W."/>
            <person name="Kamoun S."/>
            <person name="Krampis K."/>
            <person name="Lamour K.H."/>
            <person name="Lee M.K."/>
            <person name="McDonald W.H."/>
            <person name="Medina M."/>
            <person name="Meijer H.J."/>
            <person name="Nordberg E.K."/>
            <person name="Maclean D.J."/>
            <person name="Ospina-Giraldo M.D."/>
            <person name="Morris P.F."/>
            <person name="Phuntumart V."/>
            <person name="Putnam N.H."/>
            <person name="Rash S."/>
            <person name="Rose J.K."/>
            <person name="Sakihama Y."/>
            <person name="Salamov A.A."/>
            <person name="Savidor A."/>
            <person name="Scheuring C.F."/>
            <person name="Smith B.M."/>
            <person name="Sobral B.W."/>
            <person name="Terry A."/>
            <person name="Torto-Alalibo T.A."/>
            <person name="Win J."/>
            <person name="Xu Z."/>
            <person name="Zhang H."/>
            <person name="Grigoriev I.V."/>
            <person name="Rokhsar D.S."/>
            <person name="Boore J.L."/>
        </authorList>
    </citation>
    <scope>NUCLEOTIDE SEQUENCE [LARGE SCALE GENOMIC DNA]</scope>
    <source>
        <strain evidence="5 6">P6497</strain>
    </source>
</reference>
<dbReference type="InParanoid" id="G5A3T3"/>
<organism evidence="5 6">
    <name type="scientific">Phytophthora sojae (strain P6497)</name>
    <name type="common">Soybean stem and root rot agent</name>
    <name type="synonym">Phytophthora megasperma f. sp. glycines</name>
    <dbReference type="NCBI Taxonomy" id="1094619"/>
    <lineage>
        <taxon>Eukaryota</taxon>
        <taxon>Sar</taxon>
        <taxon>Stramenopiles</taxon>
        <taxon>Oomycota</taxon>
        <taxon>Peronosporomycetes</taxon>
        <taxon>Peronosporales</taxon>
        <taxon>Peronosporaceae</taxon>
        <taxon>Phytophthora</taxon>
    </lineage>
</organism>
<evidence type="ECO:0000259" key="4">
    <source>
        <dbReference type="Pfam" id="PF20147"/>
    </source>
</evidence>
<comment type="subcellular location">
    <subcellularLocation>
        <location evidence="1">Host cell</location>
    </subcellularLocation>
    <subcellularLocation>
        <location evidence="2">Secreted</location>
    </subcellularLocation>
</comment>
<protein>
    <recommendedName>
        <fullName evidence="4">Crinkler effector protein N-terminal domain-containing protein</fullName>
    </recommendedName>
</protein>
<evidence type="ECO:0000256" key="2">
    <source>
        <dbReference type="ARBA" id="ARBA00004613"/>
    </source>
</evidence>
<dbReference type="AlphaFoldDB" id="G5A3T3"/>
<keyword evidence="6" id="KW-1185">Reference proteome</keyword>
<dbReference type="GO" id="GO:0005576">
    <property type="term" value="C:extracellular region"/>
    <property type="evidence" value="ECO:0007669"/>
    <property type="project" value="UniProtKB-SubCell"/>
</dbReference>
<evidence type="ECO:0000256" key="1">
    <source>
        <dbReference type="ARBA" id="ARBA00004340"/>
    </source>
</evidence>
<dbReference type="GO" id="GO:0043657">
    <property type="term" value="C:host cell"/>
    <property type="evidence" value="ECO:0007669"/>
    <property type="project" value="UniProtKB-SubCell"/>
</dbReference>
<feature type="domain" description="Crinkler effector protein N-terminal" evidence="4">
    <location>
        <begin position="2"/>
        <end position="85"/>
    </location>
</feature>
<dbReference type="EMBL" id="JH159159">
    <property type="protein sequence ID" value="EGZ09433.1"/>
    <property type="molecule type" value="Genomic_DNA"/>
</dbReference>
<sequence length="94" mass="10486">MVRLTCAKLSDRNVVCVDIGESETVAALKDAIHVKNEDFECLARDLRLFLTKRKDSLLSGRGLAAVKLDQQGNPIGFEQMKASLWINEAEYFGN</sequence>
<dbReference type="InterPro" id="IPR045379">
    <property type="entry name" value="Crinkler_N"/>
</dbReference>
<evidence type="ECO:0000256" key="3">
    <source>
        <dbReference type="ARBA" id="ARBA00022525"/>
    </source>
</evidence>
<evidence type="ECO:0000313" key="5">
    <source>
        <dbReference type="EMBL" id="EGZ09433.1"/>
    </source>
</evidence>
<dbReference type="RefSeq" id="XP_009534294.1">
    <property type="nucleotide sequence ID" value="XM_009535999.1"/>
</dbReference>